<keyword evidence="2" id="KW-1185">Reference proteome</keyword>
<evidence type="ECO:0000313" key="1">
    <source>
        <dbReference type="EMBL" id="KAG8572796.1"/>
    </source>
</evidence>
<proteinExistence type="predicted"/>
<comment type="caution">
    <text evidence="1">The sequence shown here is derived from an EMBL/GenBank/DDBJ whole genome shotgun (WGS) entry which is preliminary data.</text>
</comment>
<dbReference type="Proteomes" id="UP000824782">
    <property type="component" value="Unassembled WGS sequence"/>
</dbReference>
<gene>
    <name evidence="1" type="ORF">GDO81_012165</name>
</gene>
<name>A0AAV7BJU8_ENGPU</name>
<reference evidence="1" key="1">
    <citation type="thesis" date="2020" institute="ProQuest LLC" country="789 East Eisenhower Parkway, Ann Arbor, MI, USA">
        <title>Comparative Genomics and Chromosome Evolution.</title>
        <authorList>
            <person name="Mudd A.B."/>
        </authorList>
    </citation>
    <scope>NUCLEOTIDE SEQUENCE</scope>
    <source>
        <strain evidence="1">237g6f4</strain>
        <tissue evidence="1">Blood</tissue>
    </source>
</reference>
<dbReference type="EMBL" id="WNYA01000005">
    <property type="protein sequence ID" value="KAG8572796.1"/>
    <property type="molecule type" value="Genomic_DNA"/>
</dbReference>
<dbReference type="AlphaFoldDB" id="A0AAV7BJU8"/>
<accession>A0AAV7BJU8</accession>
<protein>
    <submittedName>
        <fullName evidence="1">Uncharacterized protein</fullName>
    </submittedName>
</protein>
<organism evidence="1 2">
    <name type="scientific">Engystomops pustulosus</name>
    <name type="common">Tungara frog</name>
    <name type="synonym">Physalaemus pustulosus</name>
    <dbReference type="NCBI Taxonomy" id="76066"/>
    <lineage>
        <taxon>Eukaryota</taxon>
        <taxon>Metazoa</taxon>
        <taxon>Chordata</taxon>
        <taxon>Craniata</taxon>
        <taxon>Vertebrata</taxon>
        <taxon>Euteleostomi</taxon>
        <taxon>Amphibia</taxon>
        <taxon>Batrachia</taxon>
        <taxon>Anura</taxon>
        <taxon>Neobatrachia</taxon>
        <taxon>Hyloidea</taxon>
        <taxon>Leptodactylidae</taxon>
        <taxon>Leiuperinae</taxon>
        <taxon>Engystomops</taxon>
    </lineage>
</organism>
<evidence type="ECO:0000313" key="2">
    <source>
        <dbReference type="Proteomes" id="UP000824782"/>
    </source>
</evidence>
<sequence length="98" mass="10612">MTVAQRKNITKFSEGYSGHQSVGIAQVFTGNDFSTSAATGHHKSLTLLCYDIAPLFFQSLPQFCDCCGCHQDISSGFILGLDQDFGLPISFSCVKIPD</sequence>